<feature type="signal peptide" evidence="2">
    <location>
        <begin position="1"/>
        <end position="35"/>
    </location>
</feature>
<keyword evidence="1" id="KW-0378">Hydrolase</keyword>
<evidence type="ECO:0000256" key="1">
    <source>
        <dbReference type="ARBA" id="ARBA00022801"/>
    </source>
</evidence>
<name>A0A512RSX6_9BACT</name>
<dbReference type="EMBL" id="BKAU01000009">
    <property type="protein sequence ID" value="GEP98797.1"/>
    <property type="molecule type" value="Genomic_DNA"/>
</dbReference>
<organism evidence="4 5">
    <name type="scientific">Chitinophaga cymbidii</name>
    <dbReference type="NCBI Taxonomy" id="1096750"/>
    <lineage>
        <taxon>Bacteria</taxon>
        <taxon>Pseudomonadati</taxon>
        <taxon>Bacteroidota</taxon>
        <taxon>Chitinophagia</taxon>
        <taxon>Chitinophagales</taxon>
        <taxon>Chitinophagaceae</taxon>
        <taxon>Chitinophaga</taxon>
    </lineage>
</organism>
<dbReference type="SUPFAM" id="SSF63829">
    <property type="entry name" value="Calcium-dependent phosphotriesterase"/>
    <property type="match status" value="1"/>
</dbReference>
<evidence type="ECO:0000313" key="5">
    <source>
        <dbReference type="Proteomes" id="UP000321436"/>
    </source>
</evidence>
<feature type="chain" id="PRO_5022021481" evidence="2">
    <location>
        <begin position="36"/>
        <end position="307"/>
    </location>
</feature>
<dbReference type="InterPro" id="IPR051262">
    <property type="entry name" value="SMP-30/CGR1_Lactonase"/>
</dbReference>
<evidence type="ECO:0000313" key="4">
    <source>
        <dbReference type="EMBL" id="GEP98797.1"/>
    </source>
</evidence>
<dbReference type="GO" id="GO:0016787">
    <property type="term" value="F:hydrolase activity"/>
    <property type="evidence" value="ECO:0007669"/>
    <property type="project" value="UniProtKB-KW"/>
</dbReference>
<dbReference type="InterPro" id="IPR011042">
    <property type="entry name" value="6-blade_b-propeller_TolB-like"/>
</dbReference>
<evidence type="ECO:0000259" key="3">
    <source>
        <dbReference type="Pfam" id="PF08450"/>
    </source>
</evidence>
<protein>
    <submittedName>
        <fullName evidence="4">Gluconolactonase</fullName>
    </submittedName>
</protein>
<feature type="domain" description="SMP-30/Gluconolactonase/LRE-like region" evidence="3">
    <location>
        <begin position="52"/>
        <end position="293"/>
    </location>
</feature>
<accession>A0A512RSX6</accession>
<dbReference type="PANTHER" id="PTHR47572:SF4">
    <property type="entry name" value="LACTONASE DRP35"/>
    <property type="match status" value="1"/>
</dbReference>
<gene>
    <name evidence="4" type="ORF">CCY01nite_50570</name>
</gene>
<dbReference type="Gene3D" id="2.120.10.30">
    <property type="entry name" value="TolB, C-terminal domain"/>
    <property type="match status" value="1"/>
</dbReference>
<comment type="caution">
    <text evidence="4">The sequence shown here is derived from an EMBL/GenBank/DDBJ whole genome shotgun (WGS) entry which is preliminary data.</text>
</comment>
<reference evidence="4 5" key="1">
    <citation type="submission" date="2019-07" db="EMBL/GenBank/DDBJ databases">
        <title>Whole genome shotgun sequence of Chitinophaga cymbidii NBRC 109752.</title>
        <authorList>
            <person name="Hosoyama A."/>
            <person name="Uohara A."/>
            <person name="Ohji S."/>
            <person name="Ichikawa N."/>
        </authorList>
    </citation>
    <scope>NUCLEOTIDE SEQUENCE [LARGE SCALE GENOMIC DNA]</scope>
    <source>
        <strain evidence="4 5">NBRC 109752</strain>
    </source>
</reference>
<sequence>MYYIQPLNYHLSTMKMRYILSTVFLCMICGLQTQAQVDTSLQAELVSRQFSFTEGPAPDKQGNIYFTDQPNDQIWKYDTDGKLSLFMDKAGRSNGLYVDKKGNIIACADEHNEMWSITPDGQKTVLFADYNGQKMNGPNDLWISPKGVIYFTDPYYQRNYWTRQKPEIEAQRVYFLRKGKKTPVIATEDIKKPNGIVGTKDGKHVYVADIGASKIYKYKVQKNGTLGDRQLFADELADGITLDAEGNLYTCGHGVNVYNPEGKKIRHIKVPEKWTANACFGGKDRNILFITASTSVYIVKMPVKGAE</sequence>
<dbReference type="AlphaFoldDB" id="A0A512RSX6"/>
<dbReference type="Pfam" id="PF08450">
    <property type="entry name" value="SGL"/>
    <property type="match status" value="1"/>
</dbReference>
<proteinExistence type="predicted"/>
<evidence type="ECO:0000256" key="2">
    <source>
        <dbReference type="SAM" id="SignalP"/>
    </source>
</evidence>
<dbReference type="PANTHER" id="PTHR47572">
    <property type="entry name" value="LIPOPROTEIN-RELATED"/>
    <property type="match status" value="1"/>
</dbReference>
<dbReference type="InterPro" id="IPR013658">
    <property type="entry name" value="SGL"/>
</dbReference>
<keyword evidence="5" id="KW-1185">Reference proteome</keyword>
<keyword evidence="2" id="KW-0732">Signal</keyword>
<dbReference type="Proteomes" id="UP000321436">
    <property type="component" value="Unassembled WGS sequence"/>
</dbReference>